<organism evidence="1">
    <name type="scientific">marine sediment metagenome</name>
    <dbReference type="NCBI Taxonomy" id="412755"/>
    <lineage>
        <taxon>unclassified sequences</taxon>
        <taxon>metagenomes</taxon>
        <taxon>ecological metagenomes</taxon>
    </lineage>
</organism>
<comment type="caution">
    <text evidence="1">The sequence shown here is derived from an EMBL/GenBank/DDBJ whole genome shotgun (WGS) entry which is preliminary data.</text>
</comment>
<name>A0A0F8WYJ6_9ZZZZ</name>
<proteinExistence type="predicted"/>
<dbReference type="AlphaFoldDB" id="A0A0F8WYJ6"/>
<feature type="non-terminal residue" evidence="1">
    <location>
        <position position="117"/>
    </location>
</feature>
<reference evidence="1" key="1">
    <citation type="journal article" date="2015" name="Nature">
        <title>Complex archaea that bridge the gap between prokaryotes and eukaryotes.</title>
        <authorList>
            <person name="Spang A."/>
            <person name="Saw J.H."/>
            <person name="Jorgensen S.L."/>
            <person name="Zaremba-Niedzwiedzka K."/>
            <person name="Martijn J."/>
            <person name="Lind A.E."/>
            <person name="van Eijk R."/>
            <person name="Schleper C."/>
            <person name="Guy L."/>
            <person name="Ettema T.J."/>
        </authorList>
    </citation>
    <scope>NUCLEOTIDE SEQUENCE</scope>
</reference>
<dbReference type="EMBL" id="LAZR01062330">
    <property type="protein sequence ID" value="KKK61748.1"/>
    <property type="molecule type" value="Genomic_DNA"/>
</dbReference>
<sequence length="117" mass="12369">MAIGDVLNPVKPSGDFDYEAYRKKIGETAAQTRDIGDTSVPQGAKATVGGLQGVYKGLGETAISQYEQQAGTQKKQAEKAASALEMMGGGTIDYLQRLEQIKEGVTTRAGAARDAWS</sequence>
<gene>
    <name evidence="1" type="ORF">LCGC14_3011240</name>
</gene>
<evidence type="ECO:0000313" key="1">
    <source>
        <dbReference type="EMBL" id="KKK61748.1"/>
    </source>
</evidence>
<accession>A0A0F8WYJ6</accession>
<protein>
    <submittedName>
        <fullName evidence="1">Uncharacterized protein</fullName>
    </submittedName>
</protein>